<feature type="transmembrane region" description="Helical" evidence="1">
    <location>
        <begin position="127"/>
        <end position="150"/>
    </location>
</feature>
<keyword evidence="1" id="KW-0812">Transmembrane</keyword>
<sequence length="170" mass="18545">MNQAIPDAKKLESLRKMAFGIGLNFWLGVLATVLSFFENSPAWTFYIVLTAWIGVVMGLTGGPGFAKQLLGKMSPEQQLTRPMTFTLSLVTFWIPTLAAAVFGLALTGALREGLQPQSHLDDNDTRLIFQVFAMYFLSAGTCWIIVGVAVKQAQQELKASETQPADLGSE</sequence>
<evidence type="ECO:0000313" key="2">
    <source>
        <dbReference type="EMBL" id="TWU07496.1"/>
    </source>
</evidence>
<accession>A0A5C6B8B7</accession>
<evidence type="ECO:0000256" key="1">
    <source>
        <dbReference type="SAM" id="Phobius"/>
    </source>
</evidence>
<organism evidence="2 3">
    <name type="scientific">Stieleria varia</name>
    <dbReference type="NCBI Taxonomy" id="2528005"/>
    <lineage>
        <taxon>Bacteria</taxon>
        <taxon>Pseudomonadati</taxon>
        <taxon>Planctomycetota</taxon>
        <taxon>Planctomycetia</taxon>
        <taxon>Pirellulales</taxon>
        <taxon>Pirellulaceae</taxon>
        <taxon>Stieleria</taxon>
    </lineage>
</organism>
<evidence type="ECO:0000313" key="3">
    <source>
        <dbReference type="Proteomes" id="UP000320176"/>
    </source>
</evidence>
<feature type="transmembrane region" description="Helical" evidence="1">
    <location>
        <begin position="18"/>
        <end position="37"/>
    </location>
</feature>
<dbReference type="RefSeq" id="WP_146517713.1">
    <property type="nucleotide sequence ID" value="NZ_CP151726.1"/>
</dbReference>
<proteinExistence type="predicted"/>
<keyword evidence="1" id="KW-0472">Membrane</keyword>
<comment type="caution">
    <text evidence="2">The sequence shown here is derived from an EMBL/GenBank/DDBJ whole genome shotgun (WGS) entry which is preliminary data.</text>
</comment>
<reference evidence="2 3" key="1">
    <citation type="submission" date="2019-02" db="EMBL/GenBank/DDBJ databases">
        <title>Deep-cultivation of Planctomycetes and their phenomic and genomic characterization uncovers novel biology.</title>
        <authorList>
            <person name="Wiegand S."/>
            <person name="Jogler M."/>
            <person name="Boedeker C."/>
            <person name="Pinto D."/>
            <person name="Vollmers J."/>
            <person name="Rivas-Marin E."/>
            <person name="Kohn T."/>
            <person name="Peeters S.H."/>
            <person name="Heuer A."/>
            <person name="Rast P."/>
            <person name="Oberbeckmann S."/>
            <person name="Bunk B."/>
            <person name="Jeske O."/>
            <person name="Meyerdierks A."/>
            <person name="Storesund J.E."/>
            <person name="Kallscheuer N."/>
            <person name="Luecker S."/>
            <person name="Lage O.M."/>
            <person name="Pohl T."/>
            <person name="Merkel B.J."/>
            <person name="Hornburger P."/>
            <person name="Mueller R.-W."/>
            <person name="Bruemmer F."/>
            <person name="Labrenz M."/>
            <person name="Spormann A.M."/>
            <person name="Op Den Camp H."/>
            <person name="Overmann J."/>
            <person name="Amann R."/>
            <person name="Jetten M.S.M."/>
            <person name="Mascher T."/>
            <person name="Medema M.H."/>
            <person name="Devos D.P."/>
            <person name="Kaster A.-K."/>
            <person name="Ovreas L."/>
            <person name="Rohde M."/>
            <person name="Galperin M.Y."/>
            <person name="Jogler C."/>
        </authorList>
    </citation>
    <scope>NUCLEOTIDE SEQUENCE [LARGE SCALE GENOMIC DNA]</scope>
    <source>
        <strain evidence="2 3">Pla52n</strain>
    </source>
</reference>
<gene>
    <name evidence="2" type="ORF">Pla52n_00690</name>
</gene>
<dbReference type="Proteomes" id="UP000320176">
    <property type="component" value="Unassembled WGS sequence"/>
</dbReference>
<keyword evidence="1" id="KW-1133">Transmembrane helix</keyword>
<protein>
    <submittedName>
        <fullName evidence="2">Uncharacterized protein</fullName>
    </submittedName>
</protein>
<feature type="transmembrane region" description="Helical" evidence="1">
    <location>
        <begin position="43"/>
        <end position="66"/>
    </location>
</feature>
<feature type="transmembrane region" description="Helical" evidence="1">
    <location>
        <begin position="87"/>
        <end position="107"/>
    </location>
</feature>
<dbReference type="EMBL" id="SJPN01000001">
    <property type="protein sequence ID" value="TWU07496.1"/>
    <property type="molecule type" value="Genomic_DNA"/>
</dbReference>
<dbReference type="AlphaFoldDB" id="A0A5C6B8B7"/>
<keyword evidence="3" id="KW-1185">Reference proteome</keyword>
<name>A0A5C6B8B7_9BACT</name>